<name>A0ABU6YUV0_9FABA</name>
<gene>
    <name evidence="1" type="ORF">PIB30_085967</name>
</gene>
<evidence type="ECO:0000313" key="2">
    <source>
        <dbReference type="Proteomes" id="UP001341840"/>
    </source>
</evidence>
<keyword evidence="2" id="KW-1185">Reference proteome</keyword>
<comment type="caution">
    <text evidence="1">The sequence shown here is derived from an EMBL/GenBank/DDBJ whole genome shotgun (WGS) entry which is preliminary data.</text>
</comment>
<proteinExistence type="predicted"/>
<sequence length="73" mass="7941">SPTATYRSSRTSTITDPVINLNCTGEDAHIGTVSEVSPEGNTPHVIGIGGLPNFPMHIPQLKYYNTIHEESIY</sequence>
<dbReference type="Proteomes" id="UP001341840">
    <property type="component" value="Unassembled WGS sequence"/>
</dbReference>
<feature type="non-terminal residue" evidence="1">
    <location>
        <position position="1"/>
    </location>
</feature>
<organism evidence="1 2">
    <name type="scientific">Stylosanthes scabra</name>
    <dbReference type="NCBI Taxonomy" id="79078"/>
    <lineage>
        <taxon>Eukaryota</taxon>
        <taxon>Viridiplantae</taxon>
        <taxon>Streptophyta</taxon>
        <taxon>Embryophyta</taxon>
        <taxon>Tracheophyta</taxon>
        <taxon>Spermatophyta</taxon>
        <taxon>Magnoliopsida</taxon>
        <taxon>eudicotyledons</taxon>
        <taxon>Gunneridae</taxon>
        <taxon>Pentapetalae</taxon>
        <taxon>rosids</taxon>
        <taxon>fabids</taxon>
        <taxon>Fabales</taxon>
        <taxon>Fabaceae</taxon>
        <taxon>Papilionoideae</taxon>
        <taxon>50 kb inversion clade</taxon>
        <taxon>dalbergioids sensu lato</taxon>
        <taxon>Dalbergieae</taxon>
        <taxon>Pterocarpus clade</taxon>
        <taxon>Stylosanthes</taxon>
    </lineage>
</organism>
<evidence type="ECO:0000313" key="1">
    <source>
        <dbReference type="EMBL" id="MED6212688.1"/>
    </source>
</evidence>
<accession>A0ABU6YUV0</accession>
<dbReference type="EMBL" id="JASCZI010243109">
    <property type="protein sequence ID" value="MED6212688.1"/>
    <property type="molecule type" value="Genomic_DNA"/>
</dbReference>
<protein>
    <submittedName>
        <fullName evidence="1">Uncharacterized protein</fullName>
    </submittedName>
</protein>
<reference evidence="1 2" key="1">
    <citation type="journal article" date="2023" name="Plants (Basel)">
        <title>Bridging the Gap: Combining Genomics and Transcriptomics Approaches to Understand Stylosanthes scabra, an Orphan Legume from the Brazilian Caatinga.</title>
        <authorList>
            <person name="Ferreira-Neto J.R.C."/>
            <person name="da Silva M.D."/>
            <person name="Binneck E."/>
            <person name="de Melo N.F."/>
            <person name="da Silva R.H."/>
            <person name="de Melo A.L.T.M."/>
            <person name="Pandolfi V."/>
            <person name="Bustamante F.O."/>
            <person name="Brasileiro-Vidal A.C."/>
            <person name="Benko-Iseppon A.M."/>
        </authorList>
    </citation>
    <scope>NUCLEOTIDE SEQUENCE [LARGE SCALE GENOMIC DNA]</scope>
    <source>
        <tissue evidence="1">Leaves</tissue>
    </source>
</reference>